<dbReference type="PANTHER" id="PTHR12933">
    <property type="entry name" value="ORF PROTEIN-RELATED"/>
    <property type="match status" value="1"/>
</dbReference>
<dbReference type="WBParaSite" id="GPUH_0000523101-mRNA-1">
    <property type="protein sequence ID" value="GPUH_0000523101-mRNA-1"/>
    <property type="gene ID" value="GPUH_0000523101"/>
</dbReference>
<protein>
    <submittedName>
        <fullName evidence="2">Myosin motor domain-containing protein</fullName>
    </submittedName>
</protein>
<dbReference type="Pfam" id="PF06862">
    <property type="entry name" value="Utp25_C"/>
    <property type="match status" value="1"/>
</dbReference>
<evidence type="ECO:0000313" key="2">
    <source>
        <dbReference type="WBParaSite" id="GPUH_0000523101-mRNA-1"/>
    </source>
</evidence>
<dbReference type="InterPro" id="IPR010678">
    <property type="entry name" value="UTP25"/>
</dbReference>
<evidence type="ECO:0000259" key="1">
    <source>
        <dbReference type="Pfam" id="PF06862"/>
    </source>
</evidence>
<reference evidence="2" key="1">
    <citation type="submission" date="2016-06" db="UniProtKB">
        <authorList>
            <consortium name="WormBaseParasite"/>
        </authorList>
    </citation>
    <scope>IDENTIFICATION</scope>
</reference>
<sequence length="125" mass="14980">LKNENESFIQLHEYAKEGKVHYLYFQVAKGRQLFYRKEKKLMLLTERFHFYRRYNIKGIKSVVFYQPPAQPTFYHELINLVVSECVYVRLLYTKLDFLRLANIFGDQCAQKIIASQKAVHVIVSR</sequence>
<dbReference type="InterPro" id="IPR053939">
    <property type="entry name" value="UTP25_C"/>
</dbReference>
<dbReference type="GO" id="GO:0000462">
    <property type="term" value="P:maturation of SSU-rRNA from tricistronic rRNA transcript (SSU-rRNA, 5.8S rRNA, LSU-rRNA)"/>
    <property type="evidence" value="ECO:0007669"/>
    <property type="project" value="TreeGrafter"/>
</dbReference>
<dbReference type="PANTHER" id="PTHR12933:SF0">
    <property type="entry name" value="U3 SMALL NUCLEOLAR RNA-ASSOCIATED PROTEIN 25 HOMOLOG"/>
    <property type="match status" value="1"/>
</dbReference>
<name>A0A183D933_9BILA</name>
<dbReference type="GO" id="GO:0019843">
    <property type="term" value="F:rRNA binding"/>
    <property type="evidence" value="ECO:0007669"/>
    <property type="project" value="TreeGrafter"/>
</dbReference>
<dbReference type="GO" id="GO:0032040">
    <property type="term" value="C:small-subunit processome"/>
    <property type="evidence" value="ECO:0007669"/>
    <property type="project" value="TreeGrafter"/>
</dbReference>
<feature type="domain" description="UTP25 C-terminal" evidence="1">
    <location>
        <begin position="1"/>
        <end position="120"/>
    </location>
</feature>
<organism evidence="2">
    <name type="scientific">Gongylonema pulchrum</name>
    <dbReference type="NCBI Taxonomy" id="637853"/>
    <lineage>
        <taxon>Eukaryota</taxon>
        <taxon>Metazoa</taxon>
        <taxon>Ecdysozoa</taxon>
        <taxon>Nematoda</taxon>
        <taxon>Chromadorea</taxon>
        <taxon>Rhabditida</taxon>
        <taxon>Spirurina</taxon>
        <taxon>Spiruromorpha</taxon>
        <taxon>Spiruroidea</taxon>
        <taxon>Gongylonematidae</taxon>
        <taxon>Gongylonema</taxon>
    </lineage>
</organism>
<dbReference type="AlphaFoldDB" id="A0A183D933"/>
<dbReference type="GO" id="GO:0034511">
    <property type="term" value="F:U3 snoRNA binding"/>
    <property type="evidence" value="ECO:0007669"/>
    <property type="project" value="InterPro"/>
</dbReference>
<proteinExistence type="predicted"/>
<accession>A0A183D933</accession>